<evidence type="ECO:0000313" key="5">
    <source>
        <dbReference type="Proteomes" id="UP000193719"/>
    </source>
</evidence>
<organism evidence="4 5">
    <name type="scientific">Piromyces finnis</name>
    <dbReference type="NCBI Taxonomy" id="1754191"/>
    <lineage>
        <taxon>Eukaryota</taxon>
        <taxon>Fungi</taxon>
        <taxon>Fungi incertae sedis</taxon>
        <taxon>Chytridiomycota</taxon>
        <taxon>Chytridiomycota incertae sedis</taxon>
        <taxon>Neocallimastigomycetes</taxon>
        <taxon>Neocallimastigales</taxon>
        <taxon>Neocallimastigaceae</taxon>
        <taxon>Piromyces</taxon>
    </lineage>
</organism>
<accession>A0A1Y1VJC9</accession>
<dbReference type="Proteomes" id="UP000193719">
    <property type="component" value="Unassembled WGS sequence"/>
</dbReference>
<feature type="transmembrane region" description="Helical" evidence="2">
    <location>
        <begin position="160"/>
        <end position="179"/>
    </location>
</feature>
<sequence length="197" mass="20238">MKFTRILTIAASFALAYAQVYDGGIVSDLESNQIPDSTDIAPQNTYDNLNAGGEISDDYGDNAGIDALDAYGESSDVESNPVSPPISTPDSSVPEETTPQSAAAPGTTLEPVQQNESSAPMFTGASGEAAAVAQQEAQSSPIAALDDTSKTDTTIDPAKIASGLVGAAALSSAGIFFMVKRAKRRGLESVRSQISMA</sequence>
<dbReference type="EMBL" id="MCFH01000006">
    <property type="protein sequence ID" value="ORX57162.1"/>
    <property type="molecule type" value="Genomic_DNA"/>
</dbReference>
<keyword evidence="2" id="KW-1133">Transmembrane helix</keyword>
<feature type="region of interest" description="Disordered" evidence="1">
    <location>
        <begin position="39"/>
        <end position="152"/>
    </location>
</feature>
<protein>
    <recommendedName>
        <fullName evidence="6">Mid2 domain-containing protein</fullName>
    </recommendedName>
</protein>
<reference evidence="4 5" key="2">
    <citation type="submission" date="2016-08" db="EMBL/GenBank/DDBJ databases">
        <title>Pervasive Adenine N6-methylation of Active Genes in Fungi.</title>
        <authorList>
            <consortium name="DOE Joint Genome Institute"/>
            <person name="Mondo S.J."/>
            <person name="Dannebaum R.O."/>
            <person name="Kuo R.C."/>
            <person name="Labutti K."/>
            <person name="Haridas S."/>
            <person name="Kuo A."/>
            <person name="Salamov A."/>
            <person name="Ahrendt S.R."/>
            <person name="Lipzen A."/>
            <person name="Sullivan W."/>
            <person name="Andreopoulos W.B."/>
            <person name="Clum A."/>
            <person name="Lindquist E."/>
            <person name="Daum C."/>
            <person name="Ramamoorthy G.K."/>
            <person name="Gryganskyi A."/>
            <person name="Culley D."/>
            <person name="Magnuson J.K."/>
            <person name="James T.Y."/>
            <person name="O'Malley M.A."/>
            <person name="Stajich J.E."/>
            <person name="Spatafora J.W."/>
            <person name="Visel A."/>
            <person name="Grigoriev I.V."/>
        </authorList>
    </citation>
    <scope>NUCLEOTIDE SEQUENCE [LARGE SCALE GENOMIC DNA]</scope>
    <source>
        <strain evidence="5">finn</strain>
    </source>
</reference>
<evidence type="ECO:0000256" key="2">
    <source>
        <dbReference type="SAM" id="Phobius"/>
    </source>
</evidence>
<comment type="caution">
    <text evidence="4">The sequence shown here is derived from an EMBL/GenBank/DDBJ whole genome shotgun (WGS) entry which is preliminary data.</text>
</comment>
<keyword evidence="3" id="KW-0732">Signal</keyword>
<keyword evidence="2" id="KW-0812">Transmembrane</keyword>
<gene>
    <name evidence="4" type="ORF">BCR36DRAFT_580577</name>
</gene>
<name>A0A1Y1VJC9_9FUNG</name>
<dbReference type="AlphaFoldDB" id="A0A1Y1VJC9"/>
<proteinExistence type="predicted"/>
<feature type="compositionally biased region" description="Polar residues" evidence="1">
    <location>
        <begin position="39"/>
        <end position="48"/>
    </location>
</feature>
<evidence type="ECO:0000313" key="4">
    <source>
        <dbReference type="EMBL" id="ORX57162.1"/>
    </source>
</evidence>
<reference evidence="4 5" key="1">
    <citation type="submission" date="2016-08" db="EMBL/GenBank/DDBJ databases">
        <title>Genomes of anaerobic fungi encode conserved fungal cellulosomes for biomass hydrolysis.</title>
        <authorList>
            <consortium name="DOE Joint Genome Institute"/>
            <person name="Haitjema C.H."/>
            <person name="Gilmore S.P."/>
            <person name="Henske J.K."/>
            <person name="Solomon K.V."/>
            <person name="De Groot R."/>
            <person name="Kuo A."/>
            <person name="Mondo S.J."/>
            <person name="Salamov A.A."/>
            <person name="Labutti K."/>
            <person name="Zhao Z."/>
            <person name="Chiniquy J."/>
            <person name="Barry K."/>
            <person name="Brewer H.M."/>
            <person name="Purvine S.O."/>
            <person name="Wright A.T."/>
            <person name="Boxma B."/>
            <person name="Van Alen T."/>
            <person name="Hackstein J.H."/>
            <person name="Baker S.E."/>
            <person name="Grigoriev I.V."/>
            <person name="O'Malley M.A."/>
        </authorList>
    </citation>
    <scope>NUCLEOTIDE SEQUENCE [LARGE SCALE GENOMIC DNA]</scope>
    <source>
        <strain evidence="5">finn</strain>
    </source>
</reference>
<feature type="signal peptide" evidence="3">
    <location>
        <begin position="1"/>
        <end position="18"/>
    </location>
</feature>
<keyword evidence="5" id="KW-1185">Reference proteome</keyword>
<feature type="compositionally biased region" description="Polar residues" evidence="1">
    <location>
        <begin position="110"/>
        <end position="120"/>
    </location>
</feature>
<evidence type="ECO:0000256" key="3">
    <source>
        <dbReference type="SAM" id="SignalP"/>
    </source>
</evidence>
<evidence type="ECO:0000256" key="1">
    <source>
        <dbReference type="SAM" id="MobiDB-lite"/>
    </source>
</evidence>
<feature type="compositionally biased region" description="Low complexity" evidence="1">
    <location>
        <begin position="124"/>
        <end position="140"/>
    </location>
</feature>
<evidence type="ECO:0008006" key="6">
    <source>
        <dbReference type="Google" id="ProtNLM"/>
    </source>
</evidence>
<dbReference type="OrthoDB" id="2160044at2759"/>
<keyword evidence="2" id="KW-0472">Membrane</keyword>
<feature type="chain" id="PRO_5012101378" description="Mid2 domain-containing protein" evidence="3">
    <location>
        <begin position="19"/>
        <end position="197"/>
    </location>
</feature>
<feature type="compositionally biased region" description="Polar residues" evidence="1">
    <location>
        <begin position="88"/>
        <end position="101"/>
    </location>
</feature>